<reference evidence="1" key="1">
    <citation type="journal article" date="2020" name="Antimicrob. Agents Chemother.">
        <title>The novel macrolide resistance genes mef(D), msr(F) and msr(H) are present on resistance islands in Macrococcus canis, Macrococcus caseolyticus and Staphylococcus aureus.</title>
        <authorList>
            <person name="Schwendener S."/>
            <person name="Dona V."/>
            <person name="Perreten V."/>
        </authorList>
    </citation>
    <scope>NUCLEOTIDE SEQUENCE</scope>
    <source>
        <strain evidence="1">Epi0076A</strain>
        <plasmid evidence="1">pEpi0076A-1</plasmid>
    </source>
</reference>
<evidence type="ECO:0000313" key="2">
    <source>
        <dbReference type="Proteomes" id="UP000501122"/>
    </source>
</evidence>
<organism evidence="1 2">
    <name type="scientific">Macrococcoides canis</name>
    <dbReference type="NCBI Taxonomy" id="1855823"/>
    <lineage>
        <taxon>Bacteria</taxon>
        <taxon>Bacillati</taxon>
        <taxon>Bacillota</taxon>
        <taxon>Bacilli</taxon>
        <taxon>Bacillales</taxon>
        <taxon>Staphylococcaceae</taxon>
        <taxon>Macrococcoides</taxon>
    </lineage>
</organism>
<keyword evidence="1" id="KW-0614">Plasmid</keyword>
<name>A0AAE7C102_9STAP</name>
<dbReference type="Proteomes" id="UP000501122">
    <property type="component" value="Plasmid pEpi0076A-1"/>
</dbReference>
<dbReference type="EMBL" id="CP047364">
    <property type="protein sequence ID" value="QIH79467.1"/>
    <property type="molecule type" value="Genomic_DNA"/>
</dbReference>
<sequence length="58" mass="6601">MSKQTLEKTIIIRDKSVYQYTKEIDNNVTTVTLSIASEDDINDDIKKIFKIGTKGAHK</sequence>
<protein>
    <submittedName>
        <fullName evidence="1">Uncharacterized protein</fullName>
    </submittedName>
</protein>
<evidence type="ECO:0000313" key="1">
    <source>
        <dbReference type="EMBL" id="QIH79467.1"/>
    </source>
</evidence>
<geneLocation type="plasmid" evidence="2">
    <name>pepi0076a-1</name>
</geneLocation>
<dbReference type="AlphaFoldDB" id="A0AAE7C102"/>
<accession>A0AAE7C102</accession>
<dbReference type="RefSeq" id="WP_164954098.1">
    <property type="nucleotide sequence ID" value="NZ_CP047364.1"/>
</dbReference>
<proteinExistence type="predicted"/>
<gene>
    <name evidence="1" type="ORF">GTN30_12640</name>
</gene>